<dbReference type="AlphaFoldDB" id="A0A8J6CIC2"/>
<evidence type="ECO:0000256" key="9">
    <source>
        <dbReference type="RuleBase" id="RU365075"/>
    </source>
</evidence>
<evidence type="ECO:0000313" key="13">
    <source>
        <dbReference type="Proteomes" id="UP000751190"/>
    </source>
</evidence>
<dbReference type="Pfam" id="PF20653">
    <property type="entry name" value="COG6_C"/>
    <property type="match status" value="2"/>
</dbReference>
<keyword evidence="13" id="KW-1185">Reference proteome</keyword>
<dbReference type="PANTHER" id="PTHR21506:SF0">
    <property type="entry name" value="CONSERVED OLIGOMERIC GOLGI COMPLEX SUBUNIT 6"/>
    <property type="match status" value="1"/>
</dbReference>
<evidence type="ECO:0000259" key="11">
    <source>
        <dbReference type="Pfam" id="PF20653"/>
    </source>
</evidence>
<comment type="subcellular location">
    <subcellularLocation>
        <location evidence="1 9">Golgi apparatus membrane</location>
        <topology evidence="1 9">Peripheral membrane protein</topology>
    </subcellularLocation>
</comment>
<proteinExistence type="inferred from homology"/>
<keyword evidence="4 9" id="KW-0813">Transport</keyword>
<comment type="subunit">
    <text evidence="9">Component of the conserved oligomeric Golgi complex.</text>
</comment>
<dbReference type="OrthoDB" id="272987at2759"/>
<sequence length="770" mass="78746">MNTTVQLKLKRLQALRSDESGVITSLRNLTEFHEPHLVPQEDRRTLRGAVEQRSIAINHAFLAAFDGLSERLKTVEADATAVSDDLDVMAGRLSAIKASSRVLVEQVTTARAAIRANDERRSAIAAFLEAFELTDAEKALLSRPAGVGAASAGGSGASCTFAHGGAGRASARGDAQLDVDAVLAVLERLAAMSARALELQRTGQQAVGIELRDEMARWEERGHQQLYHWLVSRAHELGAPHADAPGAPSTTFARALRALRKCTPLFAACVRELAAARSQIVADAFQLALTDGGGGPSGARAIELLAAEPTSYIDAMLAWFYTAALAERAALDALCEPEVHGAAATRSADDGVPAGGAPDGDARRAMLADAVLASLERAGRILELRVGAVVESISAAAAAGAAAAGAPAPGAAARGATGRAFGAIGPLCALSLALRSFAARLAETFGAPLIGAAPSAAASGGVGSGPAAPPLVIALLRCAERADASADASLGALLQRAAETVAIPPTDLACPAAMLNALEGTIEVLRAIERADATPRERAARACAIADRAVGALCHTLDATGVAERRAPAPAAALTDAERIVFGLNCASALAGALADVAMAANAATPAAPDVGACAAACAPHVARLRTDVARLCDALVEAETGALFERCGLTHKLAALQTARERPELRLAAIPSLEPAAMAALMRTVYAMLYGATAGSAGASLTPSCDRVVDGALRQLATKRVCRTVALAHRSLHEAISEPRNGYVDAEPRVALHSPAQVETLLDCGDAGS</sequence>
<feature type="domain" description="Conserved Oligomeric Golgi complex subunit 6 C-terminal" evidence="11">
    <location>
        <begin position="205"/>
        <end position="394"/>
    </location>
</feature>
<dbReference type="GO" id="GO:0017119">
    <property type="term" value="C:Golgi transport complex"/>
    <property type="evidence" value="ECO:0007669"/>
    <property type="project" value="UniProtKB-UniRule"/>
</dbReference>
<evidence type="ECO:0000259" key="10">
    <source>
        <dbReference type="Pfam" id="PF06419"/>
    </source>
</evidence>
<reference evidence="12" key="1">
    <citation type="submission" date="2021-05" db="EMBL/GenBank/DDBJ databases">
        <title>The genome of the haptophyte Pavlova lutheri (Diacronema luteri, Pavlovales) - a model for lipid biosynthesis in eukaryotic algae.</title>
        <authorList>
            <person name="Hulatt C.J."/>
            <person name="Posewitz M.C."/>
        </authorList>
    </citation>
    <scope>NUCLEOTIDE SEQUENCE</scope>
    <source>
        <strain evidence="12">NIVA-4/92</strain>
    </source>
</reference>
<keyword evidence="7 9" id="KW-0472">Membrane</keyword>
<evidence type="ECO:0000313" key="12">
    <source>
        <dbReference type="EMBL" id="KAG8471215.1"/>
    </source>
</evidence>
<comment type="caution">
    <text evidence="12">The sequence shown here is derived from an EMBL/GenBank/DDBJ whole genome shotgun (WGS) entry which is preliminary data.</text>
</comment>
<dbReference type="Proteomes" id="UP000751190">
    <property type="component" value="Unassembled WGS sequence"/>
</dbReference>
<accession>A0A8J6CIC2</accession>
<evidence type="ECO:0000256" key="2">
    <source>
        <dbReference type="ARBA" id="ARBA00011023"/>
    </source>
</evidence>
<evidence type="ECO:0000256" key="3">
    <source>
        <dbReference type="ARBA" id="ARBA00020973"/>
    </source>
</evidence>
<dbReference type="EMBL" id="JAGTXO010000001">
    <property type="protein sequence ID" value="KAG8471215.1"/>
    <property type="molecule type" value="Genomic_DNA"/>
</dbReference>
<name>A0A8J6CIC2_DIALT</name>
<keyword evidence="6 9" id="KW-0333">Golgi apparatus</keyword>
<gene>
    <name evidence="12" type="ORF">KFE25_009636</name>
</gene>
<dbReference type="GO" id="GO:0006891">
    <property type="term" value="P:intra-Golgi vesicle-mediated transport"/>
    <property type="evidence" value="ECO:0007669"/>
    <property type="project" value="UniProtKB-UniRule"/>
</dbReference>
<protein>
    <recommendedName>
        <fullName evidence="3 9">Conserved oligomeric Golgi complex subunit 6</fullName>
        <shortName evidence="9">COG complex subunit 6</shortName>
    </recommendedName>
    <alternativeName>
        <fullName evidence="8 9">Component of oligomeric Golgi complex 6</fullName>
    </alternativeName>
</protein>
<dbReference type="GO" id="GO:0000139">
    <property type="term" value="C:Golgi membrane"/>
    <property type="evidence" value="ECO:0007669"/>
    <property type="project" value="UniProtKB-SubCell"/>
</dbReference>
<feature type="domain" description="Conserved oligomeric complex COG6 N-terminal" evidence="10">
    <location>
        <begin position="41"/>
        <end position="142"/>
    </location>
</feature>
<evidence type="ECO:0000256" key="6">
    <source>
        <dbReference type="ARBA" id="ARBA00023034"/>
    </source>
</evidence>
<comment type="function">
    <text evidence="9">Required for normal Golgi function.</text>
</comment>
<evidence type="ECO:0000256" key="4">
    <source>
        <dbReference type="ARBA" id="ARBA00022448"/>
    </source>
</evidence>
<evidence type="ECO:0000256" key="1">
    <source>
        <dbReference type="ARBA" id="ARBA00004395"/>
    </source>
</evidence>
<dbReference type="InterPro" id="IPR048368">
    <property type="entry name" value="COG6_N"/>
</dbReference>
<comment type="similarity">
    <text evidence="2 9">Belongs to the COG6 family.</text>
</comment>
<dbReference type="OMA" id="AINHAFL"/>
<feature type="domain" description="Conserved Oligomeric Golgi complex subunit 6 C-terminal" evidence="11">
    <location>
        <begin position="471"/>
        <end position="763"/>
    </location>
</feature>
<evidence type="ECO:0000256" key="5">
    <source>
        <dbReference type="ARBA" id="ARBA00022927"/>
    </source>
</evidence>
<evidence type="ECO:0000256" key="8">
    <source>
        <dbReference type="ARBA" id="ARBA00031348"/>
    </source>
</evidence>
<dbReference type="InterPro" id="IPR010490">
    <property type="entry name" value="COG6"/>
</dbReference>
<dbReference type="InterPro" id="IPR048369">
    <property type="entry name" value="COG6_C"/>
</dbReference>
<keyword evidence="5 9" id="KW-0653">Protein transport</keyword>
<dbReference type="GO" id="GO:0015031">
    <property type="term" value="P:protein transport"/>
    <property type="evidence" value="ECO:0007669"/>
    <property type="project" value="UniProtKB-KW"/>
</dbReference>
<dbReference type="SMART" id="SM01087">
    <property type="entry name" value="COG6"/>
    <property type="match status" value="1"/>
</dbReference>
<dbReference type="Pfam" id="PF06419">
    <property type="entry name" value="COG6_N"/>
    <property type="match status" value="1"/>
</dbReference>
<organism evidence="12 13">
    <name type="scientific">Diacronema lutheri</name>
    <name type="common">Unicellular marine alga</name>
    <name type="synonym">Monochrysis lutheri</name>
    <dbReference type="NCBI Taxonomy" id="2081491"/>
    <lineage>
        <taxon>Eukaryota</taxon>
        <taxon>Haptista</taxon>
        <taxon>Haptophyta</taxon>
        <taxon>Pavlovophyceae</taxon>
        <taxon>Pavlovales</taxon>
        <taxon>Pavlovaceae</taxon>
        <taxon>Diacronema</taxon>
    </lineage>
</organism>
<dbReference type="PANTHER" id="PTHR21506">
    <property type="entry name" value="COMPONENT OF OLIGOMERIC GOLGI COMPLEX 6"/>
    <property type="match status" value="1"/>
</dbReference>
<evidence type="ECO:0000256" key="7">
    <source>
        <dbReference type="ARBA" id="ARBA00023136"/>
    </source>
</evidence>